<keyword evidence="2 7" id="KW-0479">Metal-binding</keyword>
<protein>
    <recommendedName>
        <fullName evidence="11">Linoleate diol synthase</fullName>
    </recommendedName>
</protein>
<dbReference type="PANTHER" id="PTHR11903">
    <property type="entry name" value="PROSTAGLANDIN G/H SYNTHASE"/>
    <property type="match status" value="1"/>
</dbReference>
<dbReference type="KEGG" id="ssl:SS1G_10705"/>
<dbReference type="GO" id="GO:0006979">
    <property type="term" value="P:response to oxidative stress"/>
    <property type="evidence" value="ECO:0007669"/>
    <property type="project" value="InterPro"/>
</dbReference>
<evidence type="ECO:0000256" key="7">
    <source>
        <dbReference type="PIRSR" id="PIRSR619791-2"/>
    </source>
</evidence>
<reference evidence="10" key="1">
    <citation type="journal article" date="2017" name="Genome Biol. Evol.">
        <title>The complete genome sequence of the phytopathogenic fungus Sclerotinia sclerotiorum reveals insights into the genome architecture of broad host range pathogens.</title>
        <authorList>
            <person name="Derbyshire M."/>
            <person name="Denton-Giles M."/>
            <person name="Hegedus D."/>
            <person name="Seifbarghy S."/>
            <person name="Rollins J."/>
            <person name="van Kan J."/>
            <person name="Seidl M.F."/>
            <person name="Faino L."/>
            <person name="Mbengue M."/>
            <person name="Navaud O."/>
            <person name="Raffaele S."/>
            <person name="Hammond-Kosack K."/>
            <person name="Heard S."/>
            <person name="Oliver R."/>
        </authorList>
    </citation>
    <scope>NUCLEOTIDE SEQUENCE [LARGE SCALE GENOMIC DNA]</scope>
    <source>
        <strain evidence="10">ATCC 18683 / 1980 / Ss-1</strain>
    </source>
</reference>
<evidence type="ECO:0000256" key="8">
    <source>
        <dbReference type="SAM" id="MobiDB-lite"/>
    </source>
</evidence>
<gene>
    <name evidence="9" type="ORF">sscle_09g070530</name>
</gene>
<dbReference type="PRINTS" id="PR00457">
    <property type="entry name" value="ANPEROXIDASE"/>
</dbReference>
<evidence type="ECO:0000256" key="2">
    <source>
        <dbReference type="ARBA" id="ARBA00022723"/>
    </source>
</evidence>
<dbReference type="InterPro" id="IPR001128">
    <property type="entry name" value="Cyt_P450"/>
</dbReference>
<dbReference type="PANTHER" id="PTHR11903:SF13">
    <property type="entry name" value="LINOLEATE 10R-LIPOXYGENASE"/>
    <property type="match status" value="1"/>
</dbReference>
<evidence type="ECO:0000256" key="6">
    <source>
        <dbReference type="ARBA" id="ARBA00023026"/>
    </source>
</evidence>
<dbReference type="SUPFAM" id="SSF48264">
    <property type="entry name" value="Cytochrome P450"/>
    <property type="match status" value="1"/>
</dbReference>
<dbReference type="InterPro" id="IPR034812">
    <property type="entry name" value="Ppo-like_N"/>
</dbReference>
<dbReference type="Proteomes" id="UP000177798">
    <property type="component" value="Chromosome 9"/>
</dbReference>
<evidence type="ECO:0008006" key="11">
    <source>
        <dbReference type="Google" id="ProtNLM"/>
    </source>
</evidence>
<dbReference type="Pfam" id="PF03098">
    <property type="entry name" value="An_peroxidase"/>
    <property type="match status" value="2"/>
</dbReference>
<dbReference type="GO" id="GO:0006631">
    <property type="term" value="P:fatty acid metabolic process"/>
    <property type="evidence" value="ECO:0007669"/>
    <property type="project" value="UniProtKB-ARBA"/>
</dbReference>
<dbReference type="GO" id="GO:0005506">
    <property type="term" value="F:iron ion binding"/>
    <property type="evidence" value="ECO:0007669"/>
    <property type="project" value="InterPro"/>
</dbReference>
<feature type="compositionally biased region" description="Polar residues" evidence="8">
    <location>
        <begin position="56"/>
        <end position="72"/>
    </location>
</feature>
<organism evidence="9 10">
    <name type="scientific">Sclerotinia sclerotiorum (strain ATCC 18683 / 1980 / Ss-1)</name>
    <name type="common">White mold</name>
    <name type="synonym">Whetzelinia sclerotiorum</name>
    <dbReference type="NCBI Taxonomy" id="665079"/>
    <lineage>
        <taxon>Eukaryota</taxon>
        <taxon>Fungi</taxon>
        <taxon>Dikarya</taxon>
        <taxon>Ascomycota</taxon>
        <taxon>Pezizomycotina</taxon>
        <taxon>Leotiomycetes</taxon>
        <taxon>Helotiales</taxon>
        <taxon>Sclerotiniaceae</taxon>
        <taxon>Sclerotinia</taxon>
    </lineage>
</organism>
<feature type="compositionally biased region" description="Low complexity" evidence="8">
    <location>
        <begin position="79"/>
        <end position="92"/>
    </location>
</feature>
<dbReference type="InterPro" id="IPR037120">
    <property type="entry name" value="Haem_peroxidase_sf_animal"/>
</dbReference>
<evidence type="ECO:0000256" key="5">
    <source>
        <dbReference type="ARBA" id="ARBA00023004"/>
    </source>
</evidence>
<dbReference type="EMBL" id="CP017822">
    <property type="protein sequence ID" value="APA12283.1"/>
    <property type="molecule type" value="Genomic_DNA"/>
</dbReference>
<dbReference type="GO" id="GO:0004497">
    <property type="term" value="F:monooxygenase activity"/>
    <property type="evidence" value="ECO:0007669"/>
    <property type="project" value="InterPro"/>
</dbReference>
<evidence type="ECO:0000256" key="4">
    <source>
        <dbReference type="ARBA" id="ARBA00023002"/>
    </source>
</evidence>
<comment type="subunit">
    <text evidence="1">Homotetramer.</text>
</comment>
<evidence type="ECO:0000256" key="1">
    <source>
        <dbReference type="ARBA" id="ARBA00011881"/>
    </source>
</evidence>
<dbReference type="CDD" id="cd09817">
    <property type="entry name" value="linoleate_diol_synthase_like"/>
    <property type="match status" value="1"/>
</dbReference>
<dbReference type="AlphaFoldDB" id="A0A1D9QCE4"/>
<dbReference type="OMA" id="RHYTIDY"/>
<accession>A0A1D9QCE4</accession>
<name>A0A1D9QCE4_SCLS1</name>
<dbReference type="PROSITE" id="PS50292">
    <property type="entry name" value="PEROXIDASE_3"/>
    <property type="match status" value="1"/>
</dbReference>
<dbReference type="GO" id="GO:0016705">
    <property type="term" value="F:oxidoreductase activity, acting on paired donors, with incorporation or reduction of molecular oxygen"/>
    <property type="evidence" value="ECO:0007669"/>
    <property type="project" value="InterPro"/>
</dbReference>
<dbReference type="InterPro" id="IPR036396">
    <property type="entry name" value="Cyt_P450_sf"/>
</dbReference>
<keyword evidence="4" id="KW-0560">Oxidoreductase</keyword>
<dbReference type="CDD" id="cd20612">
    <property type="entry name" value="CYP_LDS-like_C"/>
    <property type="match status" value="1"/>
</dbReference>
<evidence type="ECO:0000313" key="9">
    <source>
        <dbReference type="EMBL" id="APA12283.1"/>
    </source>
</evidence>
<dbReference type="GO" id="GO:0004601">
    <property type="term" value="F:peroxidase activity"/>
    <property type="evidence" value="ECO:0007669"/>
    <property type="project" value="InterPro"/>
</dbReference>
<dbReference type="GO" id="GO:0020037">
    <property type="term" value="F:heme binding"/>
    <property type="evidence" value="ECO:0007669"/>
    <property type="project" value="InterPro"/>
</dbReference>
<dbReference type="GO" id="GO:0051213">
    <property type="term" value="F:dioxygenase activity"/>
    <property type="evidence" value="ECO:0007669"/>
    <property type="project" value="UniProtKB-KW"/>
</dbReference>
<keyword evidence="3" id="KW-0223">Dioxygenase</keyword>
<dbReference type="VEuPathDB" id="FungiDB:sscle_09g070530"/>
<dbReference type="Gene3D" id="1.10.630.10">
    <property type="entry name" value="Cytochrome P450"/>
    <property type="match status" value="1"/>
</dbReference>
<dbReference type="Pfam" id="PF00067">
    <property type="entry name" value="p450"/>
    <property type="match status" value="1"/>
</dbReference>
<dbReference type="InterPro" id="IPR050783">
    <property type="entry name" value="Oxylipin_biosynth_metab"/>
</dbReference>
<proteinExistence type="predicted"/>
<dbReference type="OrthoDB" id="823504at2759"/>
<keyword evidence="7" id="KW-0349">Heme</keyword>
<dbReference type="Gene3D" id="1.10.640.10">
    <property type="entry name" value="Haem peroxidase domain superfamily, animal type"/>
    <property type="match status" value="1"/>
</dbReference>
<feature type="binding site" description="axial binding residue" evidence="7">
    <location>
        <position position="479"/>
    </location>
    <ligand>
        <name>heme b</name>
        <dbReference type="ChEBI" id="CHEBI:60344"/>
    </ligand>
    <ligandPart>
        <name>Fe</name>
        <dbReference type="ChEBI" id="CHEBI:18248"/>
    </ligandPart>
</feature>
<dbReference type="InterPro" id="IPR019791">
    <property type="entry name" value="Haem_peroxidase_animal"/>
</dbReference>
<keyword evidence="6" id="KW-0843">Virulence</keyword>
<feature type="region of interest" description="Disordered" evidence="8">
    <location>
        <begin position="51"/>
        <end position="102"/>
    </location>
</feature>
<dbReference type="InterPro" id="IPR010255">
    <property type="entry name" value="Haem_peroxidase_sf"/>
</dbReference>
<evidence type="ECO:0000256" key="3">
    <source>
        <dbReference type="ARBA" id="ARBA00022964"/>
    </source>
</evidence>
<dbReference type="SUPFAM" id="SSF48113">
    <property type="entry name" value="Heme-dependent peroxidases"/>
    <property type="match status" value="1"/>
</dbReference>
<evidence type="ECO:0000313" key="10">
    <source>
        <dbReference type="Proteomes" id="UP000177798"/>
    </source>
</evidence>
<keyword evidence="5 7" id="KW-0408">Iron</keyword>
<dbReference type="RefSeq" id="XP_001588258.1">
    <property type="nucleotide sequence ID" value="XM_001588208.1"/>
</dbReference>
<sequence length="1191" mass="133121">MYYPASIVAHGRSYQIEGRASLVPFLGGLLEYFIELTAMMRRLSTVFKTKDKENTKSSPTTAENGATSSSPTGRRLTMGVSKKSNSGAASSNPQAFDGPDHSVKRAGIVGTLESLGKVISTANRPLNTETGDGSYDTKQEQTGLLDDLKSLRIKDLETLQLTMKQELGTSKLTDDKSMLMERLIQLVANLPGTSKTRVKLTEVLVDELWGSLEHPPASMLGDKYNYRQADGSYNNIRFPDIGKAGTAYARSVTPKIVQPNPKPDPGLIFDTIMSRENGGFKPHPNNVSSMLYYIASIIIHDCFRTSHEDFNVSMTSSYLDLSPLYGSNQDEQNNMRTLKDGELKPDCFSEKRLLGFPPGVGCILIMFNRFHNYVVKQLATINENGRFTPPKDNLPEDKKQAAWKKYDNDLFQTGRLITCGLYINIILLDYLRTIVGLNRVNSTWTLDPRIEMERNSKPGTVAGVGNQCAAEFNLVYRWHSCISQRDEKWSEDLYMKIFGKSHKEVSMQELLIGLGKLEAMTPDDPLQRDFAGMKRGSDGKLSDDDLVKELTASIEDLAGSSGANNVPAVLRAVEILGMEQARAWKCATLNEFRKHFGLIPHEKFSDINSDPAVYEKLKVIYDDPDLVELYAGLVCEDAKKPMDPGVGIGPTYTISRSILSDAVTLVRGDRFYTTDYHAANLTNWGITEVDYDLNVNQGCVFYKLFIRAFPNHFSFNSIYAHYPLTIPTENKKIMEKLGRVDDYSWEKPTRIPERKNVVTYDGVKSVLTNGEVFGVDNWRRGLAFLMGKPGANFMLAGDGEFFAERRNQMKECLYQDKWQESVKNYYESIVPKLLKRWSYNIGGTTNQVDVIRDIDNSAHVYFASNIFHLPLKSEENPKGVYTEHELYMVLAVIFIVIFFGDVDPAKTFSLRAAGLPVTQDLGQLVEQNVNFISKTSLVSGIVDNFMQENNALKDYGVHMVRHLLKAGLGVHETVWSQILPTAGAMVANQAQVFGQVLDYYLGDGKEHLPEINRLAKLNTPEADDILLHYLLEGIRMNGTFGAYRTCHQNITINDGSRKVECKPGDSVFTSFVSLAQDPKIYPEPKKVRLDRPIDSYLVYGVGPHACLGGDASRVALTAMLKCIGRLDNLRRAPGPQGEMKKIPREGGFYVYMDKMMGSEFPFPTTMKICWDGGLNEPEAVGDKGKGKKMGL</sequence>